<evidence type="ECO:0000313" key="1">
    <source>
        <dbReference type="EMBL" id="SPO39365.1"/>
    </source>
</evidence>
<accession>A0A5C3F6E0</accession>
<sequence length="165" mass="17802">MTEVLCRGPPSLRLRPLQSEQLAGFLPPRLAARLCGRRPLCSEAVSWREEGAVPGRLDFRAALPHPASPRPGSGCAEPSRPSLPACLTPSCTWLPTRLESAASSRPAARGYIRAQARLVAVVVVVGRSIRRLPCQEADTRGRTPMLATLLSICPQRATPTLHAKQ</sequence>
<proteinExistence type="predicted"/>
<dbReference type="EMBL" id="OOIP01000014">
    <property type="protein sequence ID" value="SPO39365.1"/>
    <property type="molecule type" value="Genomic_DNA"/>
</dbReference>
<organism evidence="1 2">
    <name type="scientific">Pseudozyma flocculosa</name>
    <dbReference type="NCBI Taxonomy" id="84751"/>
    <lineage>
        <taxon>Eukaryota</taxon>
        <taxon>Fungi</taxon>
        <taxon>Dikarya</taxon>
        <taxon>Basidiomycota</taxon>
        <taxon>Ustilaginomycotina</taxon>
        <taxon>Ustilaginomycetes</taxon>
        <taxon>Ustilaginales</taxon>
        <taxon>Ustilaginaceae</taxon>
        <taxon>Pseudozyma</taxon>
    </lineage>
</organism>
<name>A0A5C3F6E0_9BASI</name>
<keyword evidence="2" id="KW-1185">Reference proteome</keyword>
<dbReference type="Proteomes" id="UP000323386">
    <property type="component" value="Unassembled WGS sequence"/>
</dbReference>
<dbReference type="AlphaFoldDB" id="A0A5C3F6E0"/>
<reference evidence="1 2" key="1">
    <citation type="submission" date="2018-03" db="EMBL/GenBank/DDBJ databases">
        <authorList>
            <person name="Guldener U."/>
        </authorList>
    </citation>
    <scope>NUCLEOTIDE SEQUENCE [LARGE SCALE GENOMIC DNA]</scope>
    <source>
        <strain evidence="1 2">DAOM196992</strain>
    </source>
</reference>
<evidence type="ECO:0000313" key="2">
    <source>
        <dbReference type="Proteomes" id="UP000323386"/>
    </source>
</evidence>
<gene>
    <name evidence="1" type="ORF">PSFLO_04846</name>
</gene>
<protein>
    <submittedName>
        <fullName evidence="1">Uncharacterized protein</fullName>
    </submittedName>
</protein>